<sequence length="74" mass="7815">MAHNISPKVASARAKVASLARSRREHDPELVDARRDLAAANIAAAIRKNLAAAPPLTRGQLNELHAVLNSAASQ</sequence>
<gene>
    <name evidence="2" type="ORF">AB5L97_10945</name>
</gene>
<evidence type="ECO:0000313" key="2">
    <source>
        <dbReference type="EMBL" id="XDP43826.1"/>
    </source>
</evidence>
<evidence type="ECO:0000256" key="1">
    <source>
        <dbReference type="SAM" id="MobiDB-lite"/>
    </source>
</evidence>
<reference evidence="2" key="1">
    <citation type="submission" date="2024-07" db="EMBL/GenBank/DDBJ databases">
        <authorList>
            <person name="fu j."/>
        </authorList>
    </citation>
    <scope>NUCLEOTIDE SEQUENCE</scope>
    <source>
        <strain evidence="2">P10A9</strain>
    </source>
</reference>
<proteinExistence type="predicted"/>
<feature type="region of interest" description="Disordered" evidence="1">
    <location>
        <begin position="1"/>
        <end position="28"/>
    </location>
</feature>
<dbReference type="AlphaFoldDB" id="A0AB39KYP8"/>
<dbReference type="KEGG" id="spue:AB5L97_10945"/>
<organism evidence="2">
    <name type="scientific">Sinomonas puerhi</name>
    <dbReference type="NCBI Taxonomy" id="3238584"/>
    <lineage>
        <taxon>Bacteria</taxon>
        <taxon>Bacillati</taxon>
        <taxon>Actinomycetota</taxon>
        <taxon>Actinomycetes</taxon>
        <taxon>Micrococcales</taxon>
        <taxon>Micrococcaceae</taxon>
        <taxon>Sinomonas</taxon>
    </lineage>
</organism>
<dbReference type="EMBL" id="CP163302">
    <property type="protein sequence ID" value="XDP43826.1"/>
    <property type="molecule type" value="Genomic_DNA"/>
</dbReference>
<protein>
    <submittedName>
        <fullName evidence="2">Uncharacterized protein</fullName>
    </submittedName>
</protein>
<accession>A0AB39KYP8</accession>
<name>A0AB39KYP8_9MICC</name>
<dbReference type="RefSeq" id="WP_369044714.1">
    <property type="nucleotide sequence ID" value="NZ_CP163302.1"/>
</dbReference>